<evidence type="ECO:0000313" key="3">
    <source>
        <dbReference type="EMBL" id="KAH3692111.1"/>
    </source>
</evidence>
<dbReference type="InterPro" id="IPR002035">
    <property type="entry name" value="VWF_A"/>
</dbReference>
<feature type="domain" description="VWFA" evidence="2">
    <location>
        <begin position="168"/>
        <end position="340"/>
    </location>
</feature>
<reference evidence="3" key="1">
    <citation type="journal article" date="2019" name="bioRxiv">
        <title>The Genome of the Zebra Mussel, Dreissena polymorpha: A Resource for Invasive Species Research.</title>
        <authorList>
            <person name="McCartney M.A."/>
            <person name="Auch B."/>
            <person name="Kono T."/>
            <person name="Mallez S."/>
            <person name="Zhang Y."/>
            <person name="Obille A."/>
            <person name="Becker A."/>
            <person name="Abrahante J.E."/>
            <person name="Garbe J."/>
            <person name="Badalamenti J.P."/>
            <person name="Herman A."/>
            <person name="Mangelson H."/>
            <person name="Liachko I."/>
            <person name="Sullivan S."/>
            <person name="Sone E.D."/>
            <person name="Koren S."/>
            <person name="Silverstein K.A.T."/>
            <person name="Beckman K.B."/>
            <person name="Gohl D.M."/>
        </authorList>
    </citation>
    <scope>NUCLEOTIDE SEQUENCE</scope>
    <source>
        <strain evidence="3">Duluth1</strain>
        <tissue evidence="3">Whole animal</tissue>
    </source>
</reference>
<dbReference type="Pfam" id="PF00087">
    <property type="entry name" value="Toxin_TOLIP"/>
    <property type="match status" value="1"/>
</dbReference>
<dbReference type="SUPFAM" id="SSF57302">
    <property type="entry name" value="Snake toxin-like"/>
    <property type="match status" value="1"/>
</dbReference>
<dbReference type="PANTHER" id="PTHR24020:SF84">
    <property type="entry name" value="VWFA DOMAIN-CONTAINING PROTEIN"/>
    <property type="match status" value="1"/>
</dbReference>
<organism evidence="3 4">
    <name type="scientific">Dreissena polymorpha</name>
    <name type="common">Zebra mussel</name>
    <name type="synonym">Mytilus polymorpha</name>
    <dbReference type="NCBI Taxonomy" id="45954"/>
    <lineage>
        <taxon>Eukaryota</taxon>
        <taxon>Metazoa</taxon>
        <taxon>Spiralia</taxon>
        <taxon>Lophotrochozoa</taxon>
        <taxon>Mollusca</taxon>
        <taxon>Bivalvia</taxon>
        <taxon>Autobranchia</taxon>
        <taxon>Heteroconchia</taxon>
        <taxon>Euheterodonta</taxon>
        <taxon>Imparidentia</taxon>
        <taxon>Neoheterodontei</taxon>
        <taxon>Myida</taxon>
        <taxon>Dreissenoidea</taxon>
        <taxon>Dreissenidae</taxon>
        <taxon>Dreissena</taxon>
    </lineage>
</organism>
<evidence type="ECO:0000256" key="1">
    <source>
        <dbReference type="SAM" id="MobiDB-lite"/>
    </source>
</evidence>
<name>A0A9D3Y581_DREPO</name>
<dbReference type="SMART" id="SM00327">
    <property type="entry name" value="VWA"/>
    <property type="match status" value="1"/>
</dbReference>
<dbReference type="Pfam" id="PF00092">
    <property type="entry name" value="VWA"/>
    <property type="match status" value="1"/>
</dbReference>
<dbReference type="Gene3D" id="2.10.60.10">
    <property type="entry name" value="CD59"/>
    <property type="match status" value="1"/>
</dbReference>
<dbReference type="PROSITE" id="PS50234">
    <property type="entry name" value="VWFA"/>
    <property type="match status" value="1"/>
</dbReference>
<dbReference type="AlphaFoldDB" id="A0A9D3Y581"/>
<evidence type="ECO:0000313" key="4">
    <source>
        <dbReference type="Proteomes" id="UP000828390"/>
    </source>
</evidence>
<proteinExistence type="predicted"/>
<comment type="caution">
    <text evidence="3">The sequence shown here is derived from an EMBL/GenBank/DDBJ whole genome shotgun (WGS) entry which is preliminary data.</text>
</comment>
<dbReference type="InterPro" id="IPR045860">
    <property type="entry name" value="Snake_toxin-like_sf"/>
</dbReference>
<reference evidence="3" key="2">
    <citation type="submission" date="2020-11" db="EMBL/GenBank/DDBJ databases">
        <authorList>
            <person name="McCartney M.A."/>
            <person name="Auch B."/>
            <person name="Kono T."/>
            <person name="Mallez S."/>
            <person name="Becker A."/>
            <person name="Gohl D.M."/>
            <person name="Silverstein K.A.T."/>
            <person name="Koren S."/>
            <person name="Bechman K.B."/>
            <person name="Herman A."/>
            <person name="Abrahante J.E."/>
            <person name="Garbe J."/>
        </authorList>
    </citation>
    <scope>NUCLEOTIDE SEQUENCE</scope>
    <source>
        <strain evidence="3">Duluth1</strain>
        <tissue evidence="3">Whole animal</tissue>
    </source>
</reference>
<keyword evidence="4" id="KW-1185">Reference proteome</keyword>
<feature type="region of interest" description="Disordered" evidence="1">
    <location>
        <begin position="130"/>
        <end position="151"/>
    </location>
</feature>
<dbReference type="Gene3D" id="3.40.50.410">
    <property type="entry name" value="von Willebrand factor, type A domain"/>
    <property type="match status" value="1"/>
</dbReference>
<sequence>MYCACADIDTAACQLMFARNPNICDDPNVGHTACPKFCNFCPLQCYDCNATALDYHQCDQTTFCAEEQVCMLKQLSSFFDGHNEYEMKCEEKKVCDGYGLSFSFGRRDVASRDLSVSCCDTDLCNYPQQPTTTTSTTTTANPSTTKATRSTTTAPIITTDHGSVCEVDLVFVIDESTSTAHDRSDIIHFMRYVVTRLPVGPQGVHVGVGTFNTTSRERFALNDHTSMGDVVAAIDDVRFGGGHGDINAGLRYAVNNALTPAGGDRPYAPNVVVIVTDDGARDATEFSALETELHSKSKNVIVIEVNSVIFQHLSTDRLHTFHIKEADDVDHVQNQVVNLICMNSNK</sequence>
<gene>
    <name evidence="3" type="ORF">DPMN_193923</name>
</gene>
<dbReference type="Proteomes" id="UP000828390">
    <property type="component" value="Unassembled WGS sequence"/>
</dbReference>
<dbReference type="InterPro" id="IPR035076">
    <property type="entry name" value="Toxin/TOLIP"/>
</dbReference>
<dbReference type="EMBL" id="JAIWYP010000025">
    <property type="protein sequence ID" value="KAH3692111.1"/>
    <property type="molecule type" value="Genomic_DNA"/>
</dbReference>
<evidence type="ECO:0000259" key="2">
    <source>
        <dbReference type="PROSITE" id="PS50234"/>
    </source>
</evidence>
<dbReference type="InterPro" id="IPR050525">
    <property type="entry name" value="ECM_Assembly_Org"/>
</dbReference>
<accession>A0A9D3Y581</accession>
<dbReference type="PANTHER" id="PTHR24020">
    <property type="entry name" value="COLLAGEN ALPHA"/>
    <property type="match status" value="1"/>
</dbReference>
<dbReference type="SUPFAM" id="SSF53300">
    <property type="entry name" value="vWA-like"/>
    <property type="match status" value="1"/>
</dbReference>
<protein>
    <recommendedName>
        <fullName evidence="2">VWFA domain-containing protein</fullName>
    </recommendedName>
</protein>
<dbReference type="InterPro" id="IPR036465">
    <property type="entry name" value="vWFA_dom_sf"/>
</dbReference>